<proteinExistence type="predicted"/>
<accession>A0A1Y2NMU1</accession>
<name>A0A1Y2NMU1_STRFR</name>
<evidence type="ECO:0008006" key="3">
    <source>
        <dbReference type="Google" id="ProtNLM"/>
    </source>
</evidence>
<evidence type="ECO:0000313" key="2">
    <source>
        <dbReference type="Proteomes" id="UP000194318"/>
    </source>
</evidence>
<dbReference type="GeneID" id="91406662"/>
<gene>
    <name evidence="1" type="ORF">BG846_05544</name>
</gene>
<dbReference type="Proteomes" id="UP000194318">
    <property type="component" value="Unassembled WGS sequence"/>
</dbReference>
<organism evidence="1 2">
    <name type="scientific">Streptomyces fradiae ATCC 10745 = DSM 40063</name>
    <dbReference type="NCBI Taxonomy" id="1319510"/>
    <lineage>
        <taxon>Bacteria</taxon>
        <taxon>Bacillati</taxon>
        <taxon>Actinomycetota</taxon>
        <taxon>Actinomycetes</taxon>
        <taxon>Kitasatosporales</taxon>
        <taxon>Streptomycetaceae</taxon>
        <taxon>Streptomyces</taxon>
    </lineage>
</organism>
<dbReference type="RefSeq" id="WP_223844592.1">
    <property type="nucleotide sequence ID" value="NZ_ASYR01000037.1"/>
</dbReference>
<comment type="caution">
    <text evidence="1">The sequence shown here is derived from an EMBL/GenBank/DDBJ whole genome shotgun (WGS) entry which is preliminary data.</text>
</comment>
<evidence type="ECO:0000313" key="1">
    <source>
        <dbReference type="EMBL" id="OSY48814.1"/>
    </source>
</evidence>
<dbReference type="EMBL" id="MIFZ01000343">
    <property type="protein sequence ID" value="OSY48814.1"/>
    <property type="molecule type" value="Genomic_DNA"/>
</dbReference>
<dbReference type="AlphaFoldDB" id="A0A1Y2NMU1"/>
<protein>
    <recommendedName>
        <fullName evidence="3">Universal stress protein family protein</fullName>
    </recommendedName>
</protein>
<reference evidence="1 2" key="1">
    <citation type="submission" date="2016-09" db="EMBL/GenBank/DDBJ databases">
        <title>Streptomyces fradiae DSM40063, a candidate organism with high potential of specific P450 cytochromes.</title>
        <authorList>
            <person name="Grumaz C."/>
            <person name="Vainshtein Y."/>
            <person name="Kirstahler P."/>
            <person name="Sohn K."/>
        </authorList>
    </citation>
    <scope>NUCLEOTIDE SEQUENCE [LARGE SCALE GENOMIC DNA]</scope>
    <source>
        <strain evidence="1 2">DSM 40063</strain>
    </source>
</reference>
<sequence length="183" mass="18575">MSSPVPPSPPMPLTAALPDPAAIAAAAPAPVVAPPVTALLADSVRDVAVIDTAVRLAGPRRAPLLIVVALPQHPHPPPTPEADEYAARLVMARVLPRVRRSGLAYLPVTHRGTGGGTRLRAAGGVLDVVARHRSPVVVAATGGPPRLDARTLAEAAALRGAPFVHAVTPAGWVPPPLRLAPAG</sequence>